<name>A0A853BL76_9ACTN</name>
<feature type="region of interest" description="Disordered" evidence="1">
    <location>
        <begin position="20"/>
        <end position="39"/>
    </location>
</feature>
<feature type="compositionally biased region" description="Pro residues" evidence="1">
    <location>
        <begin position="28"/>
        <end position="39"/>
    </location>
</feature>
<accession>A0A853BL76</accession>
<keyword evidence="3" id="KW-1185">Reference proteome</keyword>
<protein>
    <submittedName>
        <fullName evidence="2">Uncharacterized protein</fullName>
    </submittedName>
</protein>
<evidence type="ECO:0000313" key="3">
    <source>
        <dbReference type="Proteomes" id="UP000575985"/>
    </source>
</evidence>
<sequence>MAFVGGRVELVGTARQAGFPAAWHPVGGPMPPIERPPEP</sequence>
<proteinExistence type="predicted"/>
<dbReference type="AlphaFoldDB" id="A0A853BL76"/>
<organism evidence="2 3">
    <name type="scientific">Streptomonospora nanhaiensis</name>
    <dbReference type="NCBI Taxonomy" id="1323731"/>
    <lineage>
        <taxon>Bacteria</taxon>
        <taxon>Bacillati</taxon>
        <taxon>Actinomycetota</taxon>
        <taxon>Actinomycetes</taxon>
        <taxon>Streptosporangiales</taxon>
        <taxon>Nocardiopsidaceae</taxon>
        <taxon>Streptomonospora</taxon>
    </lineage>
</organism>
<dbReference type="EMBL" id="JACCFO010000001">
    <property type="protein sequence ID" value="NYI95983.1"/>
    <property type="molecule type" value="Genomic_DNA"/>
</dbReference>
<gene>
    <name evidence="2" type="ORF">HNR12_002260</name>
</gene>
<evidence type="ECO:0000256" key="1">
    <source>
        <dbReference type="SAM" id="MobiDB-lite"/>
    </source>
</evidence>
<evidence type="ECO:0000313" key="2">
    <source>
        <dbReference type="EMBL" id="NYI95983.1"/>
    </source>
</evidence>
<dbReference type="Proteomes" id="UP000575985">
    <property type="component" value="Unassembled WGS sequence"/>
</dbReference>
<comment type="caution">
    <text evidence="2">The sequence shown here is derived from an EMBL/GenBank/DDBJ whole genome shotgun (WGS) entry which is preliminary data.</text>
</comment>
<reference evidence="2 3" key="1">
    <citation type="submission" date="2020-07" db="EMBL/GenBank/DDBJ databases">
        <title>Sequencing the genomes of 1000 actinobacteria strains.</title>
        <authorList>
            <person name="Klenk H.-P."/>
        </authorList>
    </citation>
    <scope>NUCLEOTIDE SEQUENCE [LARGE SCALE GENOMIC DNA]</scope>
    <source>
        <strain evidence="2 3">DSM 45927</strain>
    </source>
</reference>